<keyword evidence="1" id="KW-0732">Signal</keyword>
<evidence type="ECO:0000313" key="2">
    <source>
        <dbReference type="EMBL" id="MBP2072356.1"/>
    </source>
</evidence>
<name>A0ABS4NFC2_9THEO</name>
<accession>A0ABS4NFC2</accession>
<dbReference type="Proteomes" id="UP001166402">
    <property type="component" value="Unassembled WGS sequence"/>
</dbReference>
<feature type="signal peptide" evidence="1">
    <location>
        <begin position="1"/>
        <end position="26"/>
    </location>
</feature>
<dbReference type="RefSeq" id="WP_209454128.1">
    <property type="nucleotide sequence ID" value="NZ_JAGGLT010000019.1"/>
</dbReference>
<keyword evidence="3" id="KW-1185">Reference proteome</keyword>
<gene>
    <name evidence="2" type="ORF">J2Z80_001887</name>
</gene>
<reference evidence="2" key="1">
    <citation type="submission" date="2021-03" db="EMBL/GenBank/DDBJ databases">
        <title>Genomic Encyclopedia of Type Strains, Phase IV (KMG-IV): sequencing the most valuable type-strain genomes for metagenomic binning, comparative biology and taxonomic classification.</title>
        <authorList>
            <person name="Goeker M."/>
        </authorList>
    </citation>
    <scope>NUCLEOTIDE SEQUENCE</scope>
    <source>
        <strain evidence="2">DSM 101588</strain>
    </source>
</reference>
<proteinExistence type="predicted"/>
<evidence type="ECO:0000256" key="1">
    <source>
        <dbReference type="SAM" id="SignalP"/>
    </source>
</evidence>
<organism evidence="2 3">
    <name type="scientific">Thermoanaerobacterium butyriciformans</name>
    <dbReference type="NCBI Taxonomy" id="1702242"/>
    <lineage>
        <taxon>Bacteria</taxon>
        <taxon>Bacillati</taxon>
        <taxon>Bacillota</taxon>
        <taxon>Clostridia</taxon>
        <taxon>Thermoanaerobacterales</taxon>
        <taxon>Thermoanaerobacteraceae</taxon>
        <taxon>Thermoanaerobacterium</taxon>
    </lineage>
</organism>
<feature type="chain" id="PRO_5047408394" evidence="1">
    <location>
        <begin position="27"/>
        <end position="287"/>
    </location>
</feature>
<sequence>MLKRRMLIMCIISTMLALSIGISAKADEVQTFINKENGVKFEFTSEHFVKPWITDENQIKERTSDISKGIFDAYGKSKTNNLENIDKYLKSQGFDIINPAGIIEDSVSDEVNIYEPSVYYDPATGLYVLNASFKWKRDSGGIPYWRYDFNAPGSVGGLDGIGLWIGNPAGITLRSNMYLVTYDYNLSQYKTSTPWNWNQYGVAFKSQDKCWYDNVPGLYNYNWDSGTLVVWISVSGTGSTYLKTTLGHDWNTTQLQSVSISSSGLSFSFGTGNNYWQGTSLPYTWSR</sequence>
<evidence type="ECO:0000313" key="3">
    <source>
        <dbReference type="Proteomes" id="UP001166402"/>
    </source>
</evidence>
<comment type="caution">
    <text evidence="2">The sequence shown here is derived from an EMBL/GenBank/DDBJ whole genome shotgun (WGS) entry which is preliminary data.</text>
</comment>
<dbReference type="EMBL" id="JAGGLT010000019">
    <property type="protein sequence ID" value="MBP2072356.1"/>
    <property type="molecule type" value="Genomic_DNA"/>
</dbReference>
<protein>
    <submittedName>
        <fullName evidence="2">Uncharacterized protein</fullName>
    </submittedName>
</protein>